<name>A0ACC1K549_9FUNG</name>
<dbReference type="EMBL" id="JANBUJ010000219">
    <property type="protein sequence ID" value="KAJ2773478.1"/>
    <property type="molecule type" value="Genomic_DNA"/>
</dbReference>
<evidence type="ECO:0000313" key="1">
    <source>
        <dbReference type="EMBL" id="KAJ2773478.1"/>
    </source>
</evidence>
<reference evidence="1" key="1">
    <citation type="submission" date="2022-07" db="EMBL/GenBank/DDBJ databases">
        <title>Phylogenomic reconstructions and comparative analyses of Kickxellomycotina fungi.</title>
        <authorList>
            <person name="Reynolds N.K."/>
            <person name="Stajich J.E."/>
            <person name="Barry K."/>
            <person name="Grigoriev I.V."/>
            <person name="Crous P."/>
            <person name="Smith M.E."/>
        </authorList>
    </citation>
    <scope>NUCLEOTIDE SEQUENCE</scope>
    <source>
        <strain evidence="1">CBS 109366</strain>
    </source>
</reference>
<proteinExistence type="predicted"/>
<dbReference type="Proteomes" id="UP001140234">
    <property type="component" value="Unassembled WGS sequence"/>
</dbReference>
<protein>
    <submittedName>
        <fullName evidence="1">Uncharacterized protein</fullName>
    </submittedName>
</protein>
<sequence length="920" mass="99922">MAGRGDKGNTKSGRRKRQRRSFESVEALPLRPQKKKTQAAAEGESGTAVLRGHGLNVLRNRKLNVSGPNAPARVASDRVAVSDDDCPIQCTTMSWQTGSSDTAYSAITDKYVRAEQREAEAARNIERSTFYDVPQVLNLATPRDAGAKSAAEAAAGHISEVLEADLEAGTPQSDAELTRLVLDDLRARLRTAANDRDRAALALIARQWTHNHAGFMQPGALTPALDGFMDPPVVAFVVYVQAQIKDLHVAAGAPTRGVGTRTTPAQPKDACLTAARLLLPSAENQFTPSGFGEDEPIDFALLNCPVGGKPELQSEAQTNGFFAIVNCEANQDDREHSLKQLVASTRHVYQVQHNRVFAWALSVCGTLVYAVVMLHDAVLVSPAMDVSTPAGRKQFVELLVDWAACDDVQAGYDPTIVGDPVRGSFRIECPDESGTTRWYTTTRILVAAECLLGSHTRYFAAKPDDDDDDGTSGMVLIKDAFVRSSLQPDGSACEETRLLRRVENTFGDEADFQHPRLVRSGNVKLPTGGSYVSGVAHNGVYDFGNNTDTILSVMGAAREEVPAPGNDGNPAERSWMQQPHRVCRRLVMTPCGEPLSTVSSEAELIVVLADVMRCHTAIRDRLRILHRDISPNSIMVTRGADGLPRGLLVGYDFAIPADDGGRSARPERSGALPYTGIWNLEGGNKRQTALDDCEATLYIVCMVGTLGVTSGQHTNDTRDLTKLPISKWSVGTPEKIAEVKREHMDSAKNFRRRILRHFHPECMALRQLAEVLHAALFLHDGCAGAEVEEPVPARRSAADLARNPLAAQQSIEERDAAPREDPLDQRLMHENAIVEALTRVMAKCDEPAKQVLREGQANAQAAASPAGMQEATTTMETLCMWDGSSTPIWVPPTPSPSSSPKRKSRGRSRGKKPMLLDKVV</sequence>
<keyword evidence="2" id="KW-1185">Reference proteome</keyword>
<evidence type="ECO:0000313" key="2">
    <source>
        <dbReference type="Proteomes" id="UP001140234"/>
    </source>
</evidence>
<accession>A0ACC1K549</accession>
<gene>
    <name evidence="1" type="ORF">IWQ57_001278</name>
</gene>
<organism evidence="1 2">
    <name type="scientific">Coemansia nantahalensis</name>
    <dbReference type="NCBI Taxonomy" id="2789366"/>
    <lineage>
        <taxon>Eukaryota</taxon>
        <taxon>Fungi</taxon>
        <taxon>Fungi incertae sedis</taxon>
        <taxon>Zoopagomycota</taxon>
        <taxon>Kickxellomycotina</taxon>
        <taxon>Kickxellomycetes</taxon>
        <taxon>Kickxellales</taxon>
        <taxon>Kickxellaceae</taxon>
        <taxon>Coemansia</taxon>
    </lineage>
</organism>
<comment type="caution">
    <text evidence="1">The sequence shown here is derived from an EMBL/GenBank/DDBJ whole genome shotgun (WGS) entry which is preliminary data.</text>
</comment>